<feature type="domain" description="DUF569" evidence="1">
    <location>
        <begin position="1"/>
        <end position="146"/>
    </location>
</feature>
<dbReference type="Pfam" id="PF04601">
    <property type="entry name" value="DUF569"/>
    <property type="match status" value="1"/>
</dbReference>
<evidence type="ECO:0000259" key="2">
    <source>
        <dbReference type="Pfam" id="PF22932"/>
    </source>
</evidence>
<dbReference type="CDD" id="cd23340">
    <property type="entry name" value="beta-trefoil_FSCN_ACP-like"/>
    <property type="match status" value="1"/>
</dbReference>
<sequence>MDLFPDRAHVRLRSRVRGAYLHADEDGVSVSLRARRASLNTAWQVHRVPRDDGFTYVLLHSAAYGRYLARSPGEAPRGHRGNGAYLRLYRTPEQEDVLWVAIRYGDHVRLRHVSYSLLRANGRYRRWLNGVSVDNDAGNQSTMTHWRVEAIPPRAQPPALPLPTPGSNGYHLCGSEHFVPLQQHPEELRRIIVYVQVDDLVNYDPLARRTFWFHGRSVSNLRNSLANHLNEDSVDNITACVRAGSRGRLTPLVVDLPRNQVPMFIIVLTTGSPGEKICSFFSTLFTTCYLYLFIKCSVQQLFLFLHLLSVSVQVFSSEIVLGSALVICLCSVQHLFLFSSALELRHPNVDA</sequence>
<dbReference type="Pfam" id="PF22932">
    <property type="entry name" value="Ubiq_DUF_assoc"/>
    <property type="match status" value="1"/>
</dbReference>
<evidence type="ECO:0008006" key="5">
    <source>
        <dbReference type="Google" id="ProtNLM"/>
    </source>
</evidence>
<dbReference type="Proteomes" id="UP000636709">
    <property type="component" value="Unassembled WGS sequence"/>
</dbReference>
<reference evidence="3" key="1">
    <citation type="submission" date="2020-07" db="EMBL/GenBank/DDBJ databases">
        <title>Genome sequence and genetic diversity analysis of an under-domesticated orphan crop, white fonio (Digitaria exilis).</title>
        <authorList>
            <person name="Bennetzen J.L."/>
            <person name="Chen S."/>
            <person name="Ma X."/>
            <person name="Wang X."/>
            <person name="Yssel A.E.J."/>
            <person name="Chaluvadi S.R."/>
            <person name="Johnson M."/>
            <person name="Gangashetty P."/>
            <person name="Hamidou F."/>
            <person name="Sanogo M.D."/>
            <person name="Zwaenepoel A."/>
            <person name="Wallace J."/>
            <person name="Van De Peer Y."/>
            <person name="Van Deynze A."/>
        </authorList>
    </citation>
    <scope>NUCLEOTIDE SEQUENCE</scope>
    <source>
        <tissue evidence="3">Leaves</tissue>
    </source>
</reference>
<evidence type="ECO:0000259" key="1">
    <source>
        <dbReference type="Pfam" id="PF04601"/>
    </source>
</evidence>
<dbReference type="InterPro" id="IPR007679">
    <property type="entry name" value="DUF569"/>
</dbReference>
<dbReference type="PANTHER" id="PTHR31205:SF3">
    <property type="entry name" value="OS06G0161100 PROTEIN"/>
    <property type="match status" value="1"/>
</dbReference>
<comment type="caution">
    <text evidence="3">The sequence shown here is derived from an EMBL/GenBank/DDBJ whole genome shotgun (WGS) entry which is preliminary data.</text>
</comment>
<accession>A0A835FAD7</accession>
<evidence type="ECO:0000313" key="4">
    <source>
        <dbReference type="Proteomes" id="UP000636709"/>
    </source>
</evidence>
<feature type="domain" description="DUF569" evidence="2">
    <location>
        <begin position="189"/>
        <end position="268"/>
    </location>
</feature>
<dbReference type="InterPro" id="IPR008999">
    <property type="entry name" value="Actin-crosslinking"/>
</dbReference>
<dbReference type="SUPFAM" id="SSF50405">
    <property type="entry name" value="Actin-crosslinking proteins"/>
    <property type="match status" value="1"/>
</dbReference>
<gene>
    <name evidence="3" type="ORF">HU200_015491</name>
</gene>
<keyword evidence="4" id="KW-1185">Reference proteome</keyword>
<organism evidence="3 4">
    <name type="scientific">Digitaria exilis</name>
    <dbReference type="NCBI Taxonomy" id="1010633"/>
    <lineage>
        <taxon>Eukaryota</taxon>
        <taxon>Viridiplantae</taxon>
        <taxon>Streptophyta</taxon>
        <taxon>Embryophyta</taxon>
        <taxon>Tracheophyta</taxon>
        <taxon>Spermatophyta</taxon>
        <taxon>Magnoliopsida</taxon>
        <taxon>Liliopsida</taxon>
        <taxon>Poales</taxon>
        <taxon>Poaceae</taxon>
        <taxon>PACMAD clade</taxon>
        <taxon>Panicoideae</taxon>
        <taxon>Panicodae</taxon>
        <taxon>Paniceae</taxon>
        <taxon>Anthephorinae</taxon>
        <taxon>Digitaria</taxon>
    </lineage>
</organism>
<name>A0A835FAD7_9POAL</name>
<protein>
    <recommendedName>
        <fullName evidence="5">DUF569 domain-containing protein</fullName>
    </recommendedName>
</protein>
<proteinExistence type="predicted"/>
<dbReference type="EMBL" id="JACEFO010001603">
    <property type="protein sequence ID" value="KAF8733120.1"/>
    <property type="molecule type" value="Genomic_DNA"/>
</dbReference>
<dbReference type="AlphaFoldDB" id="A0A835FAD7"/>
<dbReference type="OrthoDB" id="617902at2759"/>
<evidence type="ECO:0000313" key="3">
    <source>
        <dbReference type="EMBL" id="KAF8733120.1"/>
    </source>
</evidence>
<dbReference type="InterPro" id="IPR054726">
    <property type="entry name" value="Ubiq_DUF569-assoc"/>
</dbReference>
<dbReference type="PANTHER" id="PTHR31205">
    <property type="entry name" value="ACTIN CROSS-LINKING PROTEIN (DUF569)"/>
    <property type="match status" value="1"/>
</dbReference>